<evidence type="ECO:0000313" key="2">
    <source>
        <dbReference type="Proteomes" id="UP000242287"/>
    </source>
</evidence>
<gene>
    <name evidence="1" type="ORF">AMATHDRAFT_5410</name>
</gene>
<accession>A0A2A9NMI0</accession>
<keyword evidence="2" id="KW-1185">Reference proteome</keyword>
<name>A0A2A9NMI0_9AGAR</name>
<organism evidence="1 2">
    <name type="scientific">Amanita thiersii Skay4041</name>
    <dbReference type="NCBI Taxonomy" id="703135"/>
    <lineage>
        <taxon>Eukaryota</taxon>
        <taxon>Fungi</taxon>
        <taxon>Dikarya</taxon>
        <taxon>Basidiomycota</taxon>
        <taxon>Agaricomycotina</taxon>
        <taxon>Agaricomycetes</taxon>
        <taxon>Agaricomycetidae</taxon>
        <taxon>Agaricales</taxon>
        <taxon>Pluteineae</taxon>
        <taxon>Amanitaceae</taxon>
        <taxon>Amanita</taxon>
    </lineage>
</organism>
<evidence type="ECO:0000313" key="1">
    <source>
        <dbReference type="EMBL" id="PFH48892.1"/>
    </source>
</evidence>
<dbReference type="AlphaFoldDB" id="A0A2A9NMI0"/>
<protein>
    <submittedName>
        <fullName evidence="1">Uncharacterized protein</fullName>
    </submittedName>
</protein>
<sequence>MNPVPLCKLDSVSSLKCTVPQVDASLKICNGMPHNERGLLSHCGFSNFPFYTCYGCSQVQPSPDNPNPPQQVPDGQNARFRLPANCSTPFWDPIKGECICTSSTCAFVDDSRPAGPNGANLTGGGLGGSFASGTAASSIPTYVPFNGDSHVISAA</sequence>
<dbReference type="EMBL" id="KZ302047">
    <property type="protein sequence ID" value="PFH48892.1"/>
    <property type="molecule type" value="Genomic_DNA"/>
</dbReference>
<dbReference type="STRING" id="703135.A0A2A9NMI0"/>
<reference evidence="1 2" key="1">
    <citation type="submission" date="2014-02" db="EMBL/GenBank/DDBJ databases">
        <title>Transposable element dynamics among asymbiotic and ectomycorrhizal Amanita fungi.</title>
        <authorList>
            <consortium name="DOE Joint Genome Institute"/>
            <person name="Hess J."/>
            <person name="Skrede I."/>
            <person name="Wolfe B."/>
            <person name="LaButti K."/>
            <person name="Ohm R.A."/>
            <person name="Grigoriev I.V."/>
            <person name="Pringle A."/>
        </authorList>
    </citation>
    <scope>NUCLEOTIDE SEQUENCE [LARGE SCALE GENOMIC DNA]</scope>
    <source>
        <strain evidence="1 2">SKay4041</strain>
    </source>
</reference>
<dbReference type="OrthoDB" id="3059922at2759"/>
<dbReference type="Proteomes" id="UP000242287">
    <property type="component" value="Unassembled WGS sequence"/>
</dbReference>
<proteinExistence type="predicted"/>